<gene>
    <name evidence="2" type="ORF">A2V91_00910</name>
</gene>
<accession>A0A1F6T3Z0</accession>
<dbReference type="Proteomes" id="UP000179334">
    <property type="component" value="Unassembled WGS sequence"/>
</dbReference>
<proteinExistence type="predicted"/>
<feature type="compositionally biased region" description="Basic residues" evidence="1">
    <location>
        <begin position="1"/>
        <end position="11"/>
    </location>
</feature>
<dbReference type="AlphaFoldDB" id="A0A1F6T3Z0"/>
<evidence type="ECO:0000256" key="1">
    <source>
        <dbReference type="SAM" id="MobiDB-lite"/>
    </source>
</evidence>
<comment type="caution">
    <text evidence="2">The sequence shown here is derived from an EMBL/GenBank/DDBJ whole genome shotgun (WGS) entry which is preliminary data.</text>
</comment>
<reference evidence="2 3" key="1">
    <citation type="journal article" date="2016" name="Nat. Commun.">
        <title>Thousands of microbial genomes shed light on interconnected biogeochemical processes in an aquifer system.</title>
        <authorList>
            <person name="Anantharaman K."/>
            <person name="Brown C.T."/>
            <person name="Hug L.A."/>
            <person name="Sharon I."/>
            <person name="Castelle C.J."/>
            <person name="Probst A.J."/>
            <person name="Thomas B.C."/>
            <person name="Singh A."/>
            <person name="Wilkins M.J."/>
            <person name="Karaoz U."/>
            <person name="Brodie E.L."/>
            <person name="Williams K.H."/>
            <person name="Hubbard S.S."/>
            <person name="Banfield J.F."/>
        </authorList>
    </citation>
    <scope>NUCLEOTIDE SEQUENCE [LARGE SCALE GENOMIC DNA]</scope>
</reference>
<evidence type="ECO:0000313" key="2">
    <source>
        <dbReference type="EMBL" id="OGI39853.1"/>
    </source>
</evidence>
<organism evidence="2 3">
    <name type="scientific">Candidatus Muproteobacteria bacterium RBG_16_64_10</name>
    <dbReference type="NCBI Taxonomy" id="1817757"/>
    <lineage>
        <taxon>Bacteria</taxon>
        <taxon>Pseudomonadati</taxon>
        <taxon>Pseudomonadota</taxon>
        <taxon>Candidatus Muproteobacteria</taxon>
    </lineage>
</organism>
<protein>
    <submittedName>
        <fullName evidence="2">Uncharacterized protein</fullName>
    </submittedName>
</protein>
<dbReference type="EMBL" id="MFSR01000033">
    <property type="protein sequence ID" value="OGI39853.1"/>
    <property type="molecule type" value="Genomic_DNA"/>
</dbReference>
<evidence type="ECO:0000313" key="3">
    <source>
        <dbReference type="Proteomes" id="UP000179334"/>
    </source>
</evidence>
<feature type="compositionally biased region" description="Basic and acidic residues" evidence="1">
    <location>
        <begin position="36"/>
        <end position="79"/>
    </location>
</feature>
<name>A0A1F6T3Z0_9PROT</name>
<sequence>MLMFFRKKSKPAKPAGASKPRSPAAARMIDTPGYRGPERRHEVQRDTTERRNDIRWEPGGADRRQSHGRRKTDSAWRHH</sequence>
<feature type="region of interest" description="Disordered" evidence="1">
    <location>
        <begin position="1"/>
        <end position="79"/>
    </location>
</feature>
<feature type="compositionally biased region" description="Low complexity" evidence="1">
    <location>
        <begin position="12"/>
        <end position="27"/>
    </location>
</feature>